<dbReference type="AlphaFoldDB" id="A0A1L7AN63"/>
<protein>
    <submittedName>
        <fullName evidence="1">Uncharacterized protein</fullName>
    </submittedName>
</protein>
<gene>
    <name evidence="1" type="ORF">RGI145_22865</name>
</gene>
<dbReference type="EMBL" id="CP015585">
    <property type="protein sequence ID" value="APT60189.1"/>
    <property type="molecule type" value="Genomic_DNA"/>
</dbReference>
<organism evidence="1 2">
    <name type="scientific">Roseomonas gilardii</name>
    <dbReference type="NCBI Taxonomy" id="257708"/>
    <lineage>
        <taxon>Bacteria</taxon>
        <taxon>Pseudomonadati</taxon>
        <taxon>Pseudomonadota</taxon>
        <taxon>Alphaproteobacteria</taxon>
        <taxon>Acetobacterales</taxon>
        <taxon>Roseomonadaceae</taxon>
        <taxon>Roseomonas</taxon>
    </lineage>
</organism>
<reference evidence="1 2" key="1">
    <citation type="submission" date="2016-05" db="EMBL/GenBank/DDBJ databases">
        <title>Complete Genome and Methylome Analysis of Psychrotrophic Bacterial Isolates from Antarctic Lake Untersee.</title>
        <authorList>
            <person name="Fomenkov A."/>
            <person name="Akimov V.N."/>
            <person name="Vasilyeva L.V."/>
            <person name="Andersen D."/>
            <person name="Vincze T."/>
            <person name="Roberts R.J."/>
        </authorList>
    </citation>
    <scope>NUCLEOTIDE SEQUENCE [LARGE SCALE GENOMIC DNA]</scope>
    <source>
        <strain evidence="1 2">U14-5</strain>
        <plasmid evidence="2">Plasmid 1</plasmid>
    </source>
</reference>
<keyword evidence="1" id="KW-0614">Plasmid</keyword>
<dbReference type="Proteomes" id="UP000185494">
    <property type="component" value="Chromosome 1"/>
</dbReference>
<name>A0A1L7AN63_9PROT</name>
<evidence type="ECO:0000313" key="1">
    <source>
        <dbReference type="EMBL" id="APT60189.1"/>
    </source>
</evidence>
<geneLocation type="plasmid" evidence="1 2">
    <name>1</name>
</geneLocation>
<dbReference type="KEGG" id="rgi:RGI145_22865"/>
<evidence type="ECO:0000313" key="2">
    <source>
        <dbReference type="Proteomes" id="UP000185494"/>
    </source>
</evidence>
<accession>A0A1L7AN63</accession>
<dbReference type="Gene3D" id="3.40.190.10">
    <property type="entry name" value="Periplasmic binding protein-like II"/>
    <property type="match status" value="1"/>
</dbReference>
<sequence>MLEETLTPVCSPAYLAEAGGLVSAESLAGCILLHEDRICANWEHWFALAGVDRVRNGRSPA</sequence>
<proteinExistence type="predicted"/>